<feature type="compositionally biased region" description="Polar residues" evidence="1">
    <location>
        <begin position="99"/>
        <end position="110"/>
    </location>
</feature>
<feature type="compositionally biased region" description="Polar residues" evidence="1">
    <location>
        <begin position="378"/>
        <end position="396"/>
    </location>
</feature>
<feature type="compositionally biased region" description="Basic and acidic residues" evidence="1">
    <location>
        <begin position="360"/>
        <end position="371"/>
    </location>
</feature>
<feature type="compositionally biased region" description="Polar residues" evidence="1">
    <location>
        <begin position="313"/>
        <end position="327"/>
    </location>
</feature>
<evidence type="ECO:0000313" key="3">
    <source>
        <dbReference type="Proteomes" id="UP001153069"/>
    </source>
</evidence>
<sequence>MMMSPLQSPAAARARAQRQPRTPNNKRMPSSLMDLKRESNSRKYDIGALATPARRAPLARSNTIDAVPSFCTPQRNATDTRRRNSTTSGVPLVMPGNLDDSSASNVQQEPESPMRRTYSADSLVTPSRKNRTLFRSNSSTDSVVLPSFCTPSRQRNFTDDGTTTNRNSKSRAASMVMPANLDGDDDDDASSNGRDEEEDRRLWTALAPATPRRRPSAAGTGRAARRGSTSMHGASMHGTTSNHEGRRRQHTEKPSPRRPSLLVAQSNHERRRRQDFSAVADKGSRPSLADRRAVSHRQSTAGKGVPEDMDSSWLENVSIDTDSNNLGACNKNRRRQSTTGAVPHGTTLPRRSFSNKSPKKQQEECDNIHDRTPHRKSTTGAVPQGTTLPRRSFSNKSPKKQQEECTNIDKKSRRRKSTSGAGALQDPITPRRSASSKNLKKQQEECANIDDKTSRRGSTTGAKPQDTTLPRRSFSNKSPKKQQEECANIDDNDRRRRSTIRRCCSFDSIIKSPKESGREGRSTAHQSTTPKKKNTTREQLLGNKVPVMPERRPRISNHKKTTAQDKHQVGLSQSEHRGVRRRPSSHNKKSKSNDCSAFCTPRRKGSGRTLDLHMDQQASMSSITMAFDDISIDYCYVFSSSSDRQDNKPKVANKPTKSTTDTPESKKSKELSVKVDLIRRKRLAAAQQKAQEQMQSAADKKPAKLERAPSSSKQQQHPAEPMPPVAEVAVSCPEESNKALKMDDDAVLAIAIVAQDVNKEDSTLSAAGSNHSTHSIRSTFSRREAASTWVCLCDYVSDKRKPFCGMCGTKQTWTCRECQSGDNLCLYAFCAMCGVSKQQASNKSSGNPQENSCGGVPANKQQRGDTPGSPSSVRNSFHTQQV</sequence>
<evidence type="ECO:0000313" key="2">
    <source>
        <dbReference type="EMBL" id="CAB9517734.1"/>
    </source>
</evidence>
<feature type="compositionally biased region" description="Basic and acidic residues" evidence="1">
    <location>
        <begin position="282"/>
        <end position="293"/>
    </location>
</feature>
<dbReference type="EMBL" id="CAICTM010000875">
    <property type="protein sequence ID" value="CAB9517734.1"/>
    <property type="molecule type" value="Genomic_DNA"/>
</dbReference>
<feature type="compositionally biased region" description="Polar residues" evidence="1">
    <location>
        <begin position="119"/>
        <end position="142"/>
    </location>
</feature>
<feature type="compositionally biased region" description="Basic and acidic residues" evidence="1">
    <location>
        <begin position="512"/>
        <end position="522"/>
    </location>
</feature>
<feature type="compositionally biased region" description="Basic and acidic residues" evidence="1">
    <location>
        <begin position="400"/>
        <end position="410"/>
    </location>
</feature>
<keyword evidence="3" id="KW-1185">Reference proteome</keyword>
<name>A0A9N8ECG3_9STRA</name>
<feature type="compositionally biased region" description="Polar residues" evidence="1">
    <location>
        <begin position="149"/>
        <end position="171"/>
    </location>
</feature>
<feature type="compositionally biased region" description="Basic residues" evidence="1">
    <location>
        <begin position="578"/>
        <end position="590"/>
    </location>
</feature>
<feature type="region of interest" description="Disordered" evidence="1">
    <location>
        <begin position="841"/>
        <end position="882"/>
    </location>
</feature>
<evidence type="ECO:0000256" key="1">
    <source>
        <dbReference type="SAM" id="MobiDB-lite"/>
    </source>
</evidence>
<feature type="compositionally biased region" description="Low complexity" evidence="1">
    <location>
        <begin position="684"/>
        <end position="697"/>
    </location>
</feature>
<accession>A0A9N8ECG3</accession>
<feature type="compositionally biased region" description="Polar residues" evidence="1">
    <location>
        <begin position="841"/>
        <end position="852"/>
    </location>
</feature>
<feature type="region of interest" description="Disordered" evidence="1">
    <location>
        <begin position="641"/>
        <end position="726"/>
    </location>
</feature>
<comment type="caution">
    <text evidence="2">The sequence shown here is derived from an EMBL/GenBank/DDBJ whole genome shotgun (WGS) entry which is preliminary data.</text>
</comment>
<dbReference type="Proteomes" id="UP001153069">
    <property type="component" value="Unassembled WGS sequence"/>
</dbReference>
<feature type="compositionally biased region" description="Basic and acidic residues" evidence="1">
    <location>
        <begin position="34"/>
        <end position="45"/>
    </location>
</feature>
<feature type="region of interest" description="Disordered" evidence="1">
    <location>
        <begin position="69"/>
        <end position="494"/>
    </location>
</feature>
<proteinExistence type="predicted"/>
<feature type="compositionally biased region" description="Basic and acidic residues" evidence="1">
    <location>
        <begin position="663"/>
        <end position="678"/>
    </location>
</feature>
<feature type="compositionally biased region" description="Low complexity" evidence="1">
    <location>
        <begin position="204"/>
        <end position="230"/>
    </location>
</feature>
<feature type="region of interest" description="Disordered" evidence="1">
    <location>
        <begin position="1"/>
        <end position="56"/>
    </location>
</feature>
<feature type="compositionally biased region" description="Basic and acidic residues" evidence="1">
    <location>
        <begin position="441"/>
        <end position="454"/>
    </location>
</feature>
<feature type="compositionally biased region" description="Polar residues" evidence="1">
    <location>
        <begin position="456"/>
        <end position="477"/>
    </location>
</feature>
<feature type="compositionally biased region" description="Basic and acidic residues" evidence="1">
    <location>
        <begin position="698"/>
        <end position="707"/>
    </location>
</feature>
<reference evidence="2" key="1">
    <citation type="submission" date="2020-06" db="EMBL/GenBank/DDBJ databases">
        <authorList>
            <consortium name="Plant Systems Biology data submission"/>
        </authorList>
    </citation>
    <scope>NUCLEOTIDE SEQUENCE</scope>
    <source>
        <strain evidence="2">D6</strain>
    </source>
</reference>
<protein>
    <submittedName>
        <fullName evidence="2">Uncharacterized protein</fullName>
    </submittedName>
</protein>
<gene>
    <name evidence="2" type="ORF">SEMRO_876_G214580.1</name>
</gene>
<dbReference type="AlphaFoldDB" id="A0A9N8ECG3"/>
<feature type="compositionally biased region" description="Low complexity" evidence="1">
    <location>
        <begin position="9"/>
        <end position="21"/>
    </location>
</feature>
<organism evidence="2 3">
    <name type="scientific">Seminavis robusta</name>
    <dbReference type="NCBI Taxonomy" id="568900"/>
    <lineage>
        <taxon>Eukaryota</taxon>
        <taxon>Sar</taxon>
        <taxon>Stramenopiles</taxon>
        <taxon>Ochrophyta</taxon>
        <taxon>Bacillariophyta</taxon>
        <taxon>Bacillariophyceae</taxon>
        <taxon>Bacillariophycidae</taxon>
        <taxon>Naviculales</taxon>
        <taxon>Naviculaceae</taxon>
        <taxon>Seminavis</taxon>
    </lineage>
</organism>
<feature type="compositionally biased region" description="Polar residues" evidence="1">
    <location>
        <begin position="868"/>
        <end position="882"/>
    </location>
</feature>
<feature type="region of interest" description="Disordered" evidence="1">
    <location>
        <begin position="511"/>
        <end position="610"/>
    </location>
</feature>